<reference evidence="1" key="1">
    <citation type="submission" date="2019-10" db="EMBL/GenBank/DDBJ databases">
        <authorList>
            <consortium name="DOE Joint Genome Institute"/>
            <person name="Kuo A."/>
            <person name="Miyauchi S."/>
            <person name="Kiss E."/>
            <person name="Drula E."/>
            <person name="Kohler A."/>
            <person name="Sanchez-Garcia M."/>
            <person name="Andreopoulos B."/>
            <person name="Barry K.W."/>
            <person name="Bonito G."/>
            <person name="Buee M."/>
            <person name="Carver A."/>
            <person name="Chen C."/>
            <person name="Cichocki N."/>
            <person name="Clum A."/>
            <person name="Culley D."/>
            <person name="Crous P.W."/>
            <person name="Fauchery L."/>
            <person name="Girlanda M."/>
            <person name="Hayes R."/>
            <person name="Keri Z."/>
            <person name="Labutti K."/>
            <person name="Lipzen A."/>
            <person name="Lombard V."/>
            <person name="Magnuson J."/>
            <person name="Maillard F."/>
            <person name="Morin E."/>
            <person name="Murat C."/>
            <person name="Nolan M."/>
            <person name="Ohm R."/>
            <person name="Pangilinan J."/>
            <person name="Pereira M."/>
            <person name="Perotto S."/>
            <person name="Peter M."/>
            <person name="Riley R."/>
            <person name="Sitrit Y."/>
            <person name="Stielow B."/>
            <person name="Szollosi G."/>
            <person name="Zifcakova L."/>
            <person name="Stursova M."/>
            <person name="Spatafora J.W."/>
            <person name="Tedersoo L."/>
            <person name="Vaario L.-M."/>
            <person name="Yamada A."/>
            <person name="Yan M."/>
            <person name="Wang P."/>
            <person name="Xu J."/>
            <person name="Bruns T."/>
            <person name="Baldrian P."/>
            <person name="Vilgalys R."/>
            <person name="Henrissat B."/>
            <person name="Grigoriev I.V."/>
            <person name="Hibbett D."/>
            <person name="Nagy L.G."/>
            <person name="Martin F.M."/>
        </authorList>
    </citation>
    <scope>NUCLEOTIDE SEQUENCE</scope>
    <source>
        <strain evidence="1">P2</strain>
    </source>
</reference>
<dbReference type="Proteomes" id="UP000886501">
    <property type="component" value="Unassembled WGS sequence"/>
</dbReference>
<name>A0ACB6ZVI2_THEGA</name>
<accession>A0ACB6ZVI2</accession>
<organism evidence="1 2">
    <name type="scientific">Thelephora ganbajun</name>
    <name type="common">Ganba fungus</name>
    <dbReference type="NCBI Taxonomy" id="370292"/>
    <lineage>
        <taxon>Eukaryota</taxon>
        <taxon>Fungi</taxon>
        <taxon>Dikarya</taxon>
        <taxon>Basidiomycota</taxon>
        <taxon>Agaricomycotina</taxon>
        <taxon>Agaricomycetes</taxon>
        <taxon>Thelephorales</taxon>
        <taxon>Thelephoraceae</taxon>
        <taxon>Thelephora</taxon>
    </lineage>
</organism>
<evidence type="ECO:0000313" key="1">
    <source>
        <dbReference type="EMBL" id="KAF9653403.1"/>
    </source>
</evidence>
<proteinExistence type="predicted"/>
<comment type="caution">
    <text evidence="1">The sequence shown here is derived from an EMBL/GenBank/DDBJ whole genome shotgun (WGS) entry which is preliminary data.</text>
</comment>
<gene>
    <name evidence="1" type="ORF">BDM02DRAFT_3108032</name>
</gene>
<sequence length="157" mass="17680">MKLPDCGGVYRSCTLGGNFQIAYTALNLTFDIPAFMAVIRFSHPWRRNELITTIHRTICQDSTAYFLSVLSIQIFVTIALSSGAAYPRALFPVITNVFIPLMVSRIVLSLRKAAYSRVHYGDWTVENLTTVETGGSLSVLHHEMRFRKRATFSANEE</sequence>
<keyword evidence="2" id="KW-1185">Reference proteome</keyword>
<dbReference type="EMBL" id="MU117964">
    <property type="protein sequence ID" value="KAF9653403.1"/>
    <property type="molecule type" value="Genomic_DNA"/>
</dbReference>
<evidence type="ECO:0000313" key="2">
    <source>
        <dbReference type="Proteomes" id="UP000886501"/>
    </source>
</evidence>
<protein>
    <submittedName>
        <fullName evidence="1">Uncharacterized protein</fullName>
    </submittedName>
</protein>
<reference evidence="1" key="2">
    <citation type="journal article" date="2020" name="Nat. Commun.">
        <title>Large-scale genome sequencing of mycorrhizal fungi provides insights into the early evolution of symbiotic traits.</title>
        <authorList>
            <person name="Miyauchi S."/>
            <person name="Kiss E."/>
            <person name="Kuo A."/>
            <person name="Drula E."/>
            <person name="Kohler A."/>
            <person name="Sanchez-Garcia M."/>
            <person name="Morin E."/>
            <person name="Andreopoulos B."/>
            <person name="Barry K.W."/>
            <person name="Bonito G."/>
            <person name="Buee M."/>
            <person name="Carver A."/>
            <person name="Chen C."/>
            <person name="Cichocki N."/>
            <person name="Clum A."/>
            <person name="Culley D."/>
            <person name="Crous P.W."/>
            <person name="Fauchery L."/>
            <person name="Girlanda M."/>
            <person name="Hayes R.D."/>
            <person name="Keri Z."/>
            <person name="LaButti K."/>
            <person name="Lipzen A."/>
            <person name="Lombard V."/>
            <person name="Magnuson J."/>
            <person name="Maillard F."/>
            <person name="Murat C."/>
            <person name="Nolan M."/>
            <person name="Ohm R.A."/>
            <person name="Pangilinan J."/>
            <person name="Pereira M.F."/>
            <person name="Perotto S."/>
            <person name="Peter M."/>
            <person name="Pfister S."/>
            <person name="Riley R."/>
            <person name="Sitrit Y."/>
            <person name="Stielow J.B."/>
            <person name="Szollosi G."/>
            <person name="Zifcakova L."/>
            <person name="Stursova M."/>
            <person name="Spatafora J.W."/>
            <person name="Tedersoo L."/>
            <person name="Vaario L.M."/>
            <person name="Yamada A."/>
            <person name="Yan M."/>
            <person name="Wang P."/>
            <person name="Xu J."/>
            <person name="Bruns T."/>
            <person name="Baldrian P."/>
            <person name="Vilgalys R."/>
            <person name="Dunand C."/>
            <person name="Henrissat B."/>
            <person name="Grigoriev I.V."/>
            <person name="Hibbett D."/>
            <person name="Nagy L.G."/>
            <person name="Martin F.M."/>
        </authorList>
    </citation>
    <scope>NUCLEOTIDE SEQUENCE</scope>
    <source>
        <strain evidence="1">P2</strain>
    </source>
</reference>